<proteinExistence type="predicted"/>
<evidence type="ECO:0000313" key="2">
    <source>
        <dbReference type="EMBL" id="KAG8384665.1"/>
    </source>
</evidence>
<dbReference type="Proteomes" id="UP000826271">
    <property type="component" value="Unassembled WGS sequence"/>
</dbReference>
<organism evidence="2 3">
    <name type="scientific">Buddleja alternifolia</name>
    <dbReference type="NCBI Taxonomy" id="168488"/>
    <lineage>
        <taxon>Eukaryota</taxon>
        <taxon>Viridiplantae</taxon>
        <taxon>Streptophyta</taxon>
        <taxon>Embryophyta</taxon>
        <taxon>Tracheophyta</taxon>
        <taxon>Spermatophyta</taxon>
        <taxon>Magnoliopsida</taxon>
        <taxon>eudicotyledons</taxon>
        <taxon>Gunneridae</taxon>
        <taxon>Pentapetalae</taxon>
        <taxon>asterids</taxon>
        <taxon>lamiids</taxon>
        <taxon>Lamiales</taxon>
        <taxon>Scrophulariaceae</taxon>
        <taxon>Buddlejeae</taxon>
        <taxon>Buddleja</taxon>
    </lineage>
</organism>
<dbReference type="InterPro" id="IPR009769">
    <property type="entry name" value="EDR2_C"/>
</dbReference>
<sequence length="521" mass="58672">MGACVSSPAIGSKPSKTLKLRRKCRGRFRKHRQISVTDGNRKRNSDGGARVSDFAVSEFYHTTTSCRRSDTSNSTFHLTQLQWHHSQIDSNGICQEESWFDTLSILDSDSDDECSSVHGELLLSKDGVKDPNGLTSTNTHGKELPSLLKSDESCIKRKKNLDRAHVSFNRVKDDRNEREEKAPENLLKSVLPRLVPSISFNNTTSSAGSQSQRKKSAVIRLSFKRKSVDGEESILGGSTKYVYRPRAGLMIPCCTEEKPTAGTWSEIEPSTFKLRGDNYFKDKKKCPAPNVSPYTPIGVDLFASPRKINHIAQHLDLPSLKADGKAPPLLIVNIQLPTYPAPMFLGDGDGEGLSLVLYFRLSENFEKDTSPQFQDSIKRLVDDDVEKIKGFAKDSTVPFRERLKIMIGVVNPEDLVSSSTERKLLNAYNFQPVLSRPQHEFYQGPNYFEVDLDIHRFSYIARKGLEAFRERLRSGILDLGLTIQAQKPEELPEKVLCSVRLNKIDFVNHGQIPTIFRHDDE</sequence>
<dbReference type="PANTHER" id="PTHR31558:SF42">
    <property type="entry name" value="PROTEIN ENHANCED DISEASE RESISTANCE 2 C-TERMINAL DOMAIN-CONTAINING PROTEIN"/>
    <property type="match status" value="1"/>
</dbReference>
<keyword evidence="3" id="KW-1185">Reference proteome</keyword>
<comment type="caution">
    <text evidence="2">The sequence shown here is derived from an EMBL/GenBank/DDBJ whole genome shotgun (WGS) entry which is preliminary data.</text>
</comment>
<name>A0AAV6XT95_9LAMI</name>
<accession>A0AAV6XT95</accession>
<dbReference type="Pfam" id="PF07059">
    <property type="entry name" value="EDR2_C"/>
    <property type="match status" value="1"/>
</dbReference>
<dbReference type="PANTHER" id="PTHR31558">
    <property type="entry name" value="CW14 PROTEIN"/>
    <property type="match status" value="1"/>
</dbReference>
<reference evidence="2" key="1">
    <citation type="submission" date="2019-10" db="EMBL/GenBank/DDBJ databases">
        <authorList>
            <person name="Zhang R."/>
            <person name="Pan Y."/>
            <person name="Wang J."/>
            <person name="Ma R."/>
            <person name="Yu S."/>
        </authorList>
    </citation>
    <scope>NUCLEOTIDE SEQUENCE</scope>
    <source>
        <strain evidence="2">LA-IB0</strain>
        <tissue evidence="2">Leaf</tissue>
    </source>
</reference>
<dbReference type="EMBL" id="WHWC01000004">
    <property type="protein sequence ID" value="KAG8384665.1"/>
    <property type="molecule type" value="Genomic_DNA"/>
</dbReference>
<evidence type="ECO:0000259" key="1">
    <source>
        <dbReference type="Pfam" id="PF07059"/>
    </source>
</evidence>
<evidence type="ECO:0000313" key="3">
    <source>
        <dbReference type="Proteomes" id="UP000826271"/>
    </source>
</evidence>
<gene>
    <name evidence="2" type="ORF">BUALT_Bualt04G0141600</name>
</gene>
<feature type="domain" description="Protein ENHANCED DISEASE RESISTANCE 2 C-terminal" evidence="1">
    <location>
        <begin position="264"/>
        <end position="505"/>
    </location>
</feature>
<protein>
    <recommendedName>
        <fullName evidence="1">Protein ENHANCED DISEASE RESISTANCE 2 C-terminal domain-containing protein</fullName>
    </recommendedName>
</protein>
<dbReference type="AlphaFoldDB" id="A0AAV6XT95"/>